<evidence type="ECO:0000313" key="4">
    <source>
        <dbReference type="Proteomes" id="UP000315010"/>
    </source>
</evidence>
<feature type="chain" id="PRO_5022792551" evidence="2">
    <location>
        <begin position="23"/>
        <end position="975"/>
    </location>
</feature>
<dbReference type="EMBL" id="SJPJ01000001">
    <property type="protein sequence ID" value="TWT79100.1"/>
    <property type="molecule type" value="Genomic_DNA"/>
</dbReference>
<feature type="region of interest" description="Disordered" evidence="1">
    <location>
        <begin position="25"/>
        <end position="49"/>
    </location>
</feature>
<feature type="compositionally biased region" description="Polar residues" evidence="1">
    <location>
        <begin position="40"/>
        <end position="49"/>
    </location>
</feature>
<proteinExistence type="predicted"/>
<dbReference type="RefSeq" id="WP_419193838.1">
    <property type="nucleotide sequence ID" value="NZ_SJPJ01000001.1"/>
</dbReference>
<accession>A0A5C5YW72</accession>
<comment type="caution">
    <text evidence="3">The sequence shown here is derived from an EMBL/GenBank/DDBJ whole genome shotgun (WGS) entry which is preliminary data.</text>
</comment>
<reference evidence="3 4" key="1">
    <citation type="submission" date="2019-02" db="EMBL/GenBank/DDBJ databases">
        <title>Deep-cultivation of Planctomycetes and their phenomic and genomic characterization uncovers novel biology.</title>
        <authorList>
            <person name="Wiegand S."/>
            <person name="Jogler M."/>
            <person name="Boedeker C."/>
            <person name="Pinto D."/>
            <person name="Vollmers J."/>
            <person name="Rivas-Marin E."/>
            <person name="Kohn T."/>
            <person name="Peeters S.H."/>
            <person name="Heuer A."/>
            <person name="Rast P."/>
            <person name="Oberbeckmann S."/>
            <person name="Bunk B."/>
            <person name="Jeske O."/>
            <person name="Meyerdierks A."/>
            <person name="Storesund J.E."/>
            <person name="Kallscheuer N."/>
            <person name="Luecker S."/>
            <person name="Lage O.M."/>
            <person name="Pohl T."/>
            <person name="Merkel B.J."/>
            <person name="Hornburger P."/>
            <person name="Mueller R.-W."/>
            <person name="Bruemmer F."/>
            <person name="Labrenz M."/>
            <person name="Spormann A.M."/>
            <person name="Op Den Camp H."/>
            <person name="Overmann J."/>
            <person name="Amann R."/>
            <person name="Jetten M.S.M."/>
            <person name="Mascher T."/>
            <person name="Medema M.H."/>
            <person name="Devos D.P."/>
            <person name="Kaster A.-K."/>
            <person name="Ovreas L."/>
            <person name="Rohde M."/>
            <person name="Galperin M.Y."/>
            <person name="Jogler C."/>
        </authorList>
    </citation>
    <scope>NUCLEOTIDE SEQUENCE [LARGE SCALE GENOMIC DNA]</scope>
    <source>
        <strain evidence="3 4">CA13</strain>
    </source>
</reference>
<dbReference type="Proteomes" id="UP000315010">
    <property type="component" value="Unassembled WGS sequence"/>
</dbReference>
<evidence type="ECO:0000256" key="2">
    <source>
        <dbReference type="SAM" id="SignalP"/>
    </source>
</evidence>
<name>A0A5C5YW72_9BACT</name>
<dbReference type="Gene3D" id="2.60.120.260">
    <property type="entry name" value="Galactose-binding domain-like"/>
    <property type="match status" value="1"/>
</dbReference>
<gene>
    <name evidence="3" type="ORF">CA13_04970</name>
</gene>
<keyword evidence="4" id="KW-1185">Reference proteome</keyword>
<organism evidence="3 4">
    <name type="scientific">Novipirellula herctigrandis</name>
    <dbReference type="NCBI Taxonomy" id="2527986"/>
    <lineage>
        <taxon>Bacteria</taxon>
        <taxon>Pseudomonadati</taxon>
        <taxon>Planctomycetota</taxon>
        <taxon>Planctomycetia</taxon>
        <taxon>Pirellulales</taxon>
        <taxon>Pirellulaceae</taxon>
        <taxon>Novipirellula</taxon>
    </lineage>
</organism>
<feature type="signal peptide" evidence="2">
    <location>
        <begin position="1"/>
        <end position="22"/>
    </location>
</feature>
<protein>
    <submittedName>
        <fullName evidence="3">Uncharacterized protein</fullName>
    </submittedName>
</protein>
<dbReference type="AlphaFoldDB" id="A0A5C5YW72"/>
<evidence type="ECO:0000256" key="1">
    <source>
        <dbReference type="SAM" id="MobiDB-lite"/>
    </source>
</evidence>
<evidence type="ECO:0000313" key="3">
    <source>
        <dbReference type="EMBL" id="TWT79100.1"/>
    </source>
</evidence>
<keyword evidence="2" id="KW-0732">Signal</keyword>
<sequence precursor="true">MTRCCFIAAIVLLAINTTNAVAETSSEKSSAEQTPAHAQITDTSDNRIPQPSNTALTAYVWDFSRSIDNNYDDWPDNWQRKVGSRYPQYVKIGISPHDESVEQKGRHFDSEVIRYWPNLRQHFDSLPPLPPSFADLVSDRYLEVELDGGLAMVQSDKVKTSRVYQYRLSARVMTRNLVHDSARVEFVFIDEDGQQVEVHSTEPVSGATNWKELVINNVRAPNHATHMFVRLIVEGAEDGLEDIRGTVGFDDIRIEPFPQLQLITDEPLGVYEYGHGVVATAIVLGLPTGASKVHFQLFDVNGKKLASERADIATSIRERTITIDSIQMQSATDKESKQLLDMRFNWTLPRMRPGFYRVTAFLEGKHISSLSTETNVAVIEPLVDTRVPGCFGWTLPQGDKVPHGLGASGVITATENDSAAPSNDYIASRDLVNWLLQIGVDWVKFPCWVAPDDDHAASRIVDICTRLQDSEIQTVGMLDVPREDQIPLYDLRSRRDTVASEFFRDIRVWHPLLEPVMTRLTLKVRKWQLGADDDYSFLGRSRLRESISSISTGLQGYGQPLEIAICWPWTEPVLPKSETSWQAVCRSGTPELTSKEIDSYLELSRDTNYAGGPETWIVLNPAAKSHYERDSRILDMVLRMATVRKHRVQAAFVSNPHDPENGLLTSDSRPTMMLLPWRTTAQLIGSLRQVGSLRLRSKANNIVFAGQDRAVLMVWSETPCEEKIYLGDDVEAINVWGRTEDLEVETIENRHVQSIKIGRLPIFLVNVDPENLAFRMSVEVEQTQIDSMLGQAQPLDVSFANPTRDGLAGSLEIRAPEAWSFDEPSIEWELLGGHDTKTQFEVVLGNSAKVGDYELALNFEQQTVPPKRFTVYREITVGPVGLELRAATRILEGGQLQVEVEMLNHSRLPQSYDCILFPHSGRKYQRRFIQIEPGEVSRRDFYLPDAADLLGTTLLLRASEQDGHRILNYEIPVQR</sequence>